<organism evidence="4">
    <name type="scientific">Tanacetum cinerariifolium</name>
    <name type="common">Dalmatian daisy</name>
    <name type="synonym">Chrysanthemum cinerariifolium</name>
    <dbReference type="NCBI Taxonomy" id="118510"/>
    <lineage>
        <taxon>Eukaryota</taxon>
        <taxon>Viridiplantae</taxon>
        <taxon>Streptophyta</taxon>
        <taxon>Embryophyta</taxon>
        <taxon>Tracheophyta</taxon>
        <taxon>Spermatophyta</taxon>
        <taxon>Magnoliopsida</taxon>
        <taxon>eudicotyledons</taxon>
        <taxon>Gunneridae</taxon>
        <taxon>Pentapetalae</taxon>
        <taxon>asterids</taxon>
        <taxon>campanulids</taxon>
        <taxon>Asterales</taxon>
        <taxon>Asteraceae</taxon>
        <taxon>Asteroideae</taxon>
        <taxon>Anthemideae</taxon>
        <taxon>Anthemidinae</taxon>
        <taxon>Tanacetum</taxon>
    </lineage>
</organism>
<dbReference type="SUPFAM" id="SSF53098">
    <property type="entry name" value="Ribonuclease H-like"/>
    <property type="match status" value="1"/>
</dbReference>
<proteinExistence type="predicted"/>
<dbReference type="Pfam" id="PF13976">
    <property type="entry name" value="gag_pre-integrs"/>
    <property type="match status" value="1"/>
</dbReference>
<evidence type="ECO:0000313" key="4">
    <source>
        <dbReference type="EMBL" id="GEZ22794.1"/>
    </source>
</evidence>
<comment type="caution">
    <text evidence="4">The sequence shown here is derived from an EMBL/GenBank/DDBJ whole genome shotgun (WGS) entry which is preliminary data.</text>
</comment>
<evidence type="ECO:0008006" key="5">
    <source>
        <dbReference type="Google" id="ProtNLM"/>
    </source>
</evidence>
<protein>
    <recommendedName>
        <fullName evidence="5">Integrase, catalytic region, zinc finger, CCHC-type, peptidase aspartic, catalytic</fullName>
    </recommendedName>
</protein>
<dbReference type="Pfam" id="PF22936">
    <property type="entry name" value="Pol_BBD"/>
    <property type="match status" value="1"/>
</dbReference>
<feature type="compositionally biased region" description="Polar residues" evidence="1">
    <location>
        <begin position="18"/>
        <end position="36"/>
    </location>
</feature>
<accession>A0A699I975</accession>
<evidence type="ECO:0000256" key="1">
    <source>
        <dbReference type="SAM" id="MobiDB-lite"/>
    </source>
</evidence>
<evidence type="ECO:0000259" key="3">
    <source>
        <dbReference type="Pfam" id="PF22936"/>
    </source>
</evidence>
<dbReference type="GO" id="GO:0003676">
    <property type="term" value="F:nucleic acid binding"/>
    <property type="evidence" value="ECO:0007669"/>
    <property type="project" value="InterPro"/>
</dbReference>
<name>A0A699I975_TANCI</name>
<dbReference type="EMBL" id="BKCJ010254617">
    <property type="protein sequence ID" value="GEZ22794.1"/>
    <property type="molecule type" value="Genomic_DNA"/>
</dbReference>
<evidence type="ECO:0000259" key="2">
    <source>
        <dbReference type="Pfam" id="PF13976"/>
    </source>
</evidence>
<dbReference type="InterPro" id="IPR025724">
    <property type="entry name" value="GAG-pre-integrase_dom"/>
</dbReference>
<reference evidence="4" key="1">
    <citation type="journal article" date="2019" name="Sci. Rep.">
        <title>Draft genome of Tanacetum cinerariifolium, the natural source of mosquito coil.</title>
        <authorList>
            <person name="Yamashiro T."/>
            <person name="Shiraishi A."/>
            <person name="Satake H."/>
            <person name="Nakayama K."/>
        </authorList>
    </citation>
    <scope>NUCLEOTIDE SEQUENCE</scope>
</reference>
<dbReference type="Gene3D" id="3.30.420.10">
    <property type="entry name" value="Ribonuclease H-like superfamily/Ribonuclease H"/>
    <property type="match status" value="1"/>
</dbReference>
<sequence length="370" mass="42041">MKCVTMDSIKPKVLAPGVTSSTEASGSKPRSNTKNNKILPAKSVNKKKVEDHPRNNKSNLKQTNRVYSSISYKRTIINSNSNSLCKTCNKCLISAKHDVCVAKYLNSVNAPPNVKQVLSKVKNVWKATGKMFNNVGYQWKPTGKKFTLGEQCPLTRLTKSKGCSKHMTGNHSRLMHFVKKFIETVRFDNDHFGAIMGYEDYMIGDCVISMVYYVEELGHNLFYVGKFCDSNLEVAFRKHSCYVRTEDGVDLFRGSQGSNLYTISVEDMMKSSPICLLSKASKNKSWLWHRWLNHLNFGTINDLLRKDLNGIVERRNQTFVEAARTMLIFSKALMFLWAEAVATACYTQNRSLIHTRHNKTVDHTLIDLTP</sequence>
<gene>
    <name evidence="4" type="ORF">Tci_494767</name>
</gene>
<feature type="domain" description="GAG-pre-integrase" evidence="2">
    <location>
        <begin position="259"/>
        <end position="308"/>
    </location>
</feature>
<feature type="region of interest" description="Disordered" evidence="1">
    <location>
        <begin position="14"/>
        <end position="64"/>
    </location>
</feature>
<dbReference type="InterPro" id="IPR054722">
    <property type="entry name" value="PolX-like_BBD"/>
</dbReference>
<feature type="domain" description="Retrovirus-related Pol polyprotein from transposon TNT 1-94-like beta-barrel" evidence="3">
    <location>
        <begin position="162"/>
        <end position="230"/>
    </location>
</feature>
<dbReference type="AlphaFoldDB" id="A0A699I975"/>
<dbReference type="InterPro" id="IPR036397">
    <property type="entry name" value="RNaseH_sf"/>
</dbReference>
<dbReference type="InterPro" id="IPR012337">
    <property type="entry name" value="RNaseH-like_sf"/>
</dbReference>